<evidence type="ECO:0000256" key="1">
    <source>
        <dbReference type="ARBA" id="ARBA00004180"/>
    </source>
</evidence>
<dbReference type="PROSITE" id="PS00581">
    <property type="entry name" value="CLATHRIN_LIGHT_CHN_2"/>
    <property type="match status" value="1"/>
</dbReference>
<proteinExistence type="inferred from homology"/>
<comment type="function">
    <text evidence="6">Clathrin is the major protein of the polyhedral coat of coated pits and vesicles.</text>
</comment>
<evidence type="ECO:0000256" key="6">
    <source>
        <dbReference type="RuleBase" id="RU363137"/>
    </source>
</evidence>
<dbReference type="AlphaFoldDB" id="A0A1B6KUT6"/>
<dbReference type="GO" id="GO:0099631">
    <property type="term" value="C:postsynaptic endocytic zone cytoplasmic component"/>
    <property type="evidence" value="ECO:0007669"/>
    <property type="project" value="TreeGrafter"/>
</dbReference>
<evidence type="ECO:0000313" key="8">
    <source>
        <dbReference type="EMBL" id="JAT15205.1"/>
    </source>
</evidence>
<reference evidence="8" key="1">
    <citation type="submission" date="2015-11" db="EMBL/GenBank/DDBJ databases">
        <title>De novo transcriptome assembly of four potential Pierce s Disease insect vectors from Arizona vineyards.</title>
        <authorList>
            <person name="Tassone E.E."/>
        </authorList>
    </citation>
    <scope>NUCLEOTIDE SEQUENCE</scope>
</reference>
<keyword evidence="4 6" id="KW-0168">Coated pit</keyword>
<comment type="subcellular location">
    <subcellularLocation>
        <location evidence="1 6">Cytoplasmic vesicle membrane</location>
        <topology evidence="1 6">Peripheral membrane protein</topology>
        <orientation evidence="1 6">Cytoplasmic side</orientation>
    </subcellularLocation>
    <subcellularLocation>
        <location evidence="6">Membrane</location>
        <location evidence="6">Coated pit</location>
        <topology evidence="6">Peripheral membrane protein</topology>
        <orientation evidence="6">Cytoplasmic side</orientation>
    </subcellularLocation>
    <text evidence="6">Cytoplasmic face of coated pits and vesicles.</text>
</comment>
<evidence type="ECO:0000256" key="5">
    <source>
        <dbReference type="ARBA" id="ARBA00023329"/>
    </source>
</evidence>
<dbReference type="GO" id="GO:0030132">
    <property type="term" value="C:clathrin coat of coated pit"/>
    <property type="evidence" value="ECO:0007669"/>
    <property type="project" value="InterPro"/>
</dbReference>
<evidence type="ECO:0000256" key="2">
    <source>
        <dbReference type="ARBA" id="ARBA00005263"/>
    </source>
</evidence>
<protein>
    <recommendedName>
        <fullName evidence="6">Clathrin light chain</fullName>
    </recommendedName>
</protein>
<accession>A0A1B6KUT6</accession>
<dbReference type="PANTHER" id="PTHR10639">
    <property type="entry name" value="CLATHRIN LIGHT CHAIN"/>
    <property type="match status" value="1"/>
</dbReference>
<dbReference type="GO" id="GO:0030130">
    <property type="term" value="C:clathrin coat of trans-Golgi network vesicle"/>
    <property type="evidence" value="ECO:0007669"/>
    <property type="project" value="InterPro"/>
</dbReference>
<organism evidence="8">
    <name type="scientific">Graphocephala atropunctata</name>
    <dbReference type="NCBI Taxonomy" id="36148"/>
    <lineage>
        <taxon>Eukaryota</taxon>
        <taxon>Metazoa</taxon>
        <taxon>Ecdysozoa</taxon>
        <taxon>Arthropoda</taxon>
        <taxon>Hexapoda</taxon>
        <taxon>Insecta</taxon>
        <taxon>Pterygota</taxon>
        <taxon>Neoptera</taxon>
        <taxon>Paraneoptera</taxon>
        <taxon>Hemiptera</taxon>
        <taxon>Auchenorrhyncha</taxon>
        <taxon>Membracoidea</taxon>
        <taxon>Cicadellidae</taxon>
        <taxon>Cicadellinae</taxon>
        <taxon>Cicadellini</taxon>
        <taxon>Graphocephala</taxon>
    </lineage>
</organism>
<dbReference type="GO" id="GO:0030672">
    <property type="term" value="C:synaptic vesicle membrane"/>
    <property type="evidence" value="ECO:0007669"/>
    <property type="project" value="TreeGrafter"/>
</dbReference>
<comment type="similarity">
    <text evidence="2 6">Belongs to the clathrin light chain family.</text>
</comment>
<dbReference type="GO" id="GO:0072583">
    <property type="term" value="P:clathrin-dependent endocytosis"/>
    <property type="evidence" value="ECO:0007669"/>
    <property type="project" value="TreeGrafter"/>
</dbReference>
<dbReference type="InterPro" id="IPR000996">
    <property type="entry name" value="Clathrin_L-chain"/>
</dbReference>
<dbReference type="Pfam" id="PF01086">
    <property type="entry name" value="Clathrin_lg_ch"/>
    <property type="match status" value="1"/>
</dbReference>
<feature type="region of interest" description="Disordered" evidence="7">
    <location>
        <begin position="99"/>
        <end position="173"/>
    </location>
</feature>
<evidence type="ECO:0000256" key="4">
    <source>
        <dbReference type="ARBA" id="ARBA00023176"/>
    </source>
</evidence>
<evidence type="ECO:0000256" key="7">
    <source>
        <dbReference type="SAM" id="MobiDB-lite"/>
    </source>
</evidence>
<sequence>MADFGDNFDDTDVDPAAEFLAREQDQLAGLEDELKPAIPPVCITNGASMTPTPLDGTGSFEMINTLGQTDLTFDPMSGGNELGGFVASDSTFDFMAEGSPAEESLPAQIEEPAEQPQPAVSTSPEPQKMAPQSTPSKPVIREEPEKIKKWREEQKARLEEKDANEEKKKAEMREAAKRELEEWYKHHEEVIAKTKADNRNAEKQFVAEADAIEPGTEWERIAKLCDFNPKSSRTSKDVSRMRSIILQLKQSPPPVAVKH</sequence>
<dbReference type="PANTHER" id="PTHR10639:SF7">
    <property type="entry name" value="CLATHRIN LIGHT CHAIN"/>
    <property type="match status" value="1"/>
</dbReference>
<keyword evidence="5 6" id="KW-0968">Cytoplasmic vesicle</keyword>
<feature type="compositionally biased region" description="Basic and acidic residues" evidence="7">
    <location>
        <begin position="139"/>
        <end position="173"/>
    </location>
</feature>
<gene>
    <name evidence="8" type="ORF">g.13042</name>
</gene>
<dbReference type="GO" id="GO:0006886">
    <property type="term" value="P:intracellular protein transport"/>
    <property type="evidence" value="ECO:0007669"/>
    <property type="project" value="InterPro"/>
</dbReference>
<name>A0A1B6KUT6_9HEMI</name>
<dbReference type="GO" id="GO:0005198">
    <property type="term" value="F:structural molecule activity"/>
    <property type="evidence" value="ECO:0007669"/>
    <property type="project" value="InterPro"/>
</dbReference>
<dbReference type="GO" id="GO:0032050">
    <property type="term" value="F:clathrin heavy chain binding"/>
    <property type="evidence" value="ECO:0007669"/>
    <property type="project" value="TreeGrafter"/>
</dbReference>
<keyword evidence="3 6" id="KW-0472">Membrane</keyword>
<feature type="compositionally biased region" description="Polar residues" evidence="7">
    <location>
        <begin position="118"/>
        <end position="136"/>
    </location>
</feature>
<dbReference type="EMBL" id="GEBQ01024772">
    <property type="protein sequence ID" value="JAT15205.1"/>
    <property type="molecule type" value="Transcribed_RNA"/>
</dbReference>
<evidence type="ECO:0000256" key="3">
    <source>
        <dbReference type="ARBA" id="ARBA00023136"/>
    </source>
</evidence>